<comment type="caution">
    <text evidence="1">The sequence shown here is derived from an EMBL/GenBank/DDBJ whole genome shotgun (WGS) entry which is preliminary data.</text>
</comment>
<protein>
    <submittedName>
        <fullName evidence="1">Uncharacterized protein</fullName>
    </submittedName>
</protein>
<gene>
    <name evidence="1" type="ORF">NUM_53200</name>
</gene>
<dbReference type="AlphaFoldDB" id="A0A8J4EMY6"/>
<dbReference type="EMBL" id="BOPO01000111">
    <property type="protein sequence ID" value="GIL30066.1"/>
    <property type="molecule type" value="Genomic_DNA"/>
</dbReference>
<sequence>MNAEPSTEPLEPSDAELLAHLIDAAGAPPRRFVLAHRDDEDAPTVFRWGIELPDGAYLVSPDGSSTAQCASAWSALDLFDRVRVLDLIWLDPR</sequence>
<reference evidence="2" key="1">
    <citation type="journal article" date="2021" name="Int. J. Syst. Evol. Microbiol.">
        <title>Actinocatenispora comari sp. nov., an endophytic actinomycete isolated from aerial parts of Comarum salesowianum.</title>
        <authorList>
            <person name="Oyunbileg N."/>
            <person name="Iizaka Y."/>
            <person name="Hamada M."/>
            <person name="Davaapurev B.O."/>
            <person name="Fukumoto A."/>
            <person name="Tsetseg B."/>
            <person name="Kato F."/>
            <person name="Tamura T."/>
            <person name="Batkhuu J."/>
            <person name="Anzai Y."/>
        </authorList>
    </citation>
    <scope>NUCLEOTIDE SEQUENCE [LARGE SCALE GENOMIC DNA]</scope>
    <source>
        <strain evidence="2">NUM-2625</strain>
    </source>
</reference>
<evidence type="ECO:0000313" key="1">
    <source>
        <dbReference type="EMBL" id="GIL30066.1"/>
    </source>
</evidence>
<proteinExistence type="predicted"/>
<evidence type="ECO:0000313" key="2">
    <source>
        <dbReference type="Proteomes" id="UP000614996"/>
    </source>
</evidence>
<keyword evidence="2" id="KW-1185">Reference proteome</keyword>
<dbReference type="RefSeq" id="WP_207127709.1">
    <property type="nucleotide sequence ID" value="NZ_BOPO01000111.1"/>
</dbReference>
<accession>A0A8J4EMY6</accession>
<name>A0A8J4EMY6_9ACTN</name>
<dbReference type="Proteomes" id="UP000614996">
    <property type="component" value="Unassembled WGS sequence"/>
</dbReference>
<organism evidence="1 2">
    <name type="scientific">Actinocatenispora comari</name>
    <dbReference type="NCBI Taxonomy" id="2807577"/>
    <lineage>
        <taxon>Bacteria</taxon>
        <taxon>Bacillati</taxon>
        <taxon>Actinomycetota</taxon>
        <taxon>Actinomycetes</taxon>
        <taxon>Micromonosporales</taxon>
        <taxon>Micromonosporaceae</taxon>
        <taxon>Actinocatenispora</taxon>
    </lineage>
</organism>